<proteinExistence type="predicted"/>
<reference evidence="4" key="2">
    <citation type="journal article" date="2008" name="Nucleic Acids Res.">
        <title>The rice annotation project database (RAP-DB): 2008 update.</title>
        <authorList>
            <consortium name="The rice annotation project (RAP)"/>
        </authorList>
    </citation>
    <scope>GENOME REANNOTATION</scope>
    <source>
        <strain evidence="4">cv. Nipponbare</strain>
    </source>
</reference>
<name>Q7XS28_ORYSJ</name>
<keyword evidence="1" id="KW-0175">Coiled coil</keyword>
<sequence length="451" mass="52313">MLQRYIRALADYICNRKEYRVIFRASLLEIIFLLTLLRNINNHLIVTSLHQYSIPSLCFFSLPHRHSILFFTGTQRIPPVNLMPLPSIYTQGSFIPLTREGVFDLQQVLDNSSCNLSSTSLLQIMVVPSLFSNTLSNIRCRVWWWHYHRVLELERQKSQLENQNWQLEQQNSRLSSEKRDLESRVRRLGYENTNLLDEKMRVAHESSRKVSALEYRVRELEHQNTKLSSELVKQRENTRKAGQLFMNAADTYQQVAEKQIRTKKEELANTRKAGLLLINAADTYQEVARKQIKTMVEDLEDARMAVLVVMNAADTYQLEAEKKIKDKMEELRVLGVQKAEMDARAASLESGLKTALAKIQELEADCDKVMIENNKLWLEVERLMMELRVMAHKKEVAANAFGAEKAETMKELENHLMNVEEIPTSMDLMKDENDKIQLEILTAGRNIACLN</sequence>
<evidence type="ECO:0000256" key="2">
    <source>
        <dbReference type="SAM" id="Phobius"/>
    </source>
</evidence>
<reference evidence="4" key="1">
    <citation type="journal article" date="2005" name="Nature">
        <title>The map-based sequence of the rice genome.</title>
        <authorList>
            <consortium name="International rice genome sequencing project (IRGSP)"/>
            <person name="Matsumoto T."/>
            <person name="Wu J."/>
            <person name="Kanamori H."/>
            <person name="Katayose Y."/>
            <person name="Fujisawa M."/>
            <person name="Namiki N."/>
            <person name="Mizuno H."/>
            <person name="Yamamoto K."/>
            <person name="Antonio B.A."/>
            <person name="Baba T."/>
            <person name="Sakata K."/>
            <person name="Nagamura Y."/>
            <person name="Aoki H."/>
            <person name="Arikawa K."/>
            <person name="Arita K."/>
            <person name="Bito T."/>
            <person name="Chiden Y."/>
            <person name="Fujitsuka N."/>
            <person name="Fukunaka R."/>
            <person name="Hamada M."/>
            <person name="Harada C."/>
            <person name="Hayashi A."/>
            <person name="Hijishita S."/>
            <person name="Honda M."/>
            <person name="Hosokawa S."/>
            <person name="Ichikawa Y."/>
            <person name="Idonuma A."/>
            <person name="Iijima M."/>
            <person name="Ikeda M."/>
            <person name="Ikeno M."/>
            <person name="Ito K."/>
            <person name="Ito S."/>
            <person name="Ito T."/>
            <person name="Ito Y."/>
            <person name="Ito Y."/>
            <person name="Iwabuchi A."/>
            <person name="Kamiya K."/>
            <person name="Karasawa W."/>
            <person name="Kurita K."/>
            <person name="Katagiri S."/>
            <person name="Kikuta A."/>
            <person name="Kobayashi H."/>
            <person name="Kobayashi N."/>
            <person name="Machita K."/>
            <person name="Maehara T."/>
            <person name="Masukawa M."/>
            <person name="Mizubayashi T."/>
            <person name="Mukai Y."/>
            <person name="Nagasaki H."/>
            <person name="Nagata Y."/>
            <person name="Naito S."/>
            <person name="Nakashima M."/>
            <person name="Nakama Y."/>
            <person name="Nakamichi Y."/>
            <person name="Nakamura M."/>
            <person name="Meguro A."/>
            <person name="Negishi M."/>
            <person name="Ohta I."/>
            <person name="Ohta T."/>
            <person name="Okamoto M."/>
            <person name="Ono N."/>
            <person name="Saji S."/>
            <person name="Sakaguchi M."/>
            <person name="Sakai K."/>
            <person name="Shibata M."/>
            <person name="Shimokawa T."/>
            <person name="Song J."/>
            <person name="Takazaki Y."/>
            <person name="Terasawa K."/>
            <person name="Tsugane M."/>
            <person name="Tsuji K."/>
            <person name="Ueda S."/>
            <person name="Waki K."/>
            <person name="Yamagata H."/>
            <person name="Yamamoto M."/>
            <person name="Yamamoto S."/>
            <person name="Yamane H."/>
            <person name="Yoshiki S."/>
            <person name="Yoshihara R."/>
            <person name="Yukawa K."/>
            <person name="Zhong H."/>
            <person name="Yano M."/>
            <person name="Yuan Q."/>
            <person name="Ouyang S."/>
            <person name="Liu J."/>
            <person name="Jones K.M."/>
            <person name="Gansberger K."/>
            <person name="Moffat K."/>
            <person name="Hill J."/>
            <person name="Bera J."/>
            <person name="Fadrosh D."/>
            <person name="Jin S."/>
            <person name="Johri S."/>
            <person name="Kim M."/>
            <person name="Overton L."/>
            <person name="Reardon M."/>
            <person name="Tsitrin T."/>
            <person name="Vuong H."/>
            <person name="Weaver B."/>
            <person name="Ciecko A."/>
            <person name="Tallon L."/>
            <person name="Jackson J."/>
            <person name="Pai G."/>
            <person name="Aken S.V."/>
            <person name="Utterback T."/>
            <person name="Reidmuller S."/>
            <person name="Feldblyum T."/>
            <person name="Hsiao J."/>
            <person name="Zismann V."/>
            <person name="Iobst S."/>
            <person name="de Vazeille A.R."/>
            <person name="Buell C.R."/>
            <person name="Ying K."/>
            <person name="Li Y."/>
            <person name="Lu T."/>
            <person name="Huang Y."/>
            <person name="Zhao Q."/>
            <person name="Feng Q."/>
            <person name="Zhang L."/>
            <person name="Zhu J."/>
            <person name="Weng Q."/>
            <person name="Mu J."/>
            <person name="Lu Y."/>
            <person name="Fan D."/>
            <person name="Liu Y."/>
            <person name="Guan J."/>
            <person name="Zhang Y."/>
            <person name="Yu S."/>
            <person name="Liu X."/>
            <person name="Zhang Y."/>
            <person name="Hong G."/>
            <person name="Han B."/>
            <person name="Choisne N."/>
            <person name="Demange N."/>
            <person name="Orjeda G."/>
            <person name="Samain S."/>
            <person name="Cattolico L."/>
            <person name="Pelletier E."/>
            <person name="Couloux A."/>
            <person name="Segurens B."/>
            <person name="Wincker P."/>
            <person name="D'Hont A."/>
            <person name="Scarpelli C."/>
            <person name="Weissenbach J."/>
            <person name="Salanoubat M."/>
            <person name="Quetier F."/>
            <person name="Yu Y."/>
            <person name="Kim H.R."/>
            <person name="Rambo T."/>
            <person name="Currie J."/>
            <person name="Collura K."/>
            <person name="Luo M."/>
            <person name="Yang T."/>
            <person name="Ammiraju J.S.S."/>
            <person name="Engler F."/>
            <person name="Soderlund C."/>
            <person name="Wing R.A."/>
            <person name="Palmer L.E."/>
            <person name="de la Bastide M."/>
            <person name="Spiegel L."/>
            <person name="Nascimento L."/>
            <person name="Zutavern T."/>
            <person name="O'Shaughnessy A."/>
            <person name="Dike S."/>
            <person name="Dedhia N."/>
            <person name="Preston R."/>
            <person name="Balija V."/>
            <person name="McCombie W.R."/>
            <person name="Chow T."/>
            <person name="Chen H."/>
            <person name="Chung M."/>
            <person name="Chen C."/>
            <person name="Shaw J."/>
            <person name="Wu H."/>
            <person name="Hsiao K."/>
            <person name="Chao Y."/>
            <person name="Chu M."/>
            <person name="Cheng C."/>
            <person name="Hour A."/>
            <person name="Lee P."/>
            <person name="Lin S."/>
            <person name="Lin Y."/>
            <person name="Liou J."/>
            <person name="Liu S."/>
            <person name="Hsing Y."/>
            <person name="Raghuvanshi S."/>
            <person name="Mohanty A."/>
            <person name="Bharti A.K."/>
            <person name="Gaur A."/>
            <person name="Gupta V."/>
            <person name="Kumar D."/>
            <person name="Ravi V."/>
            <person name="Vij S."/>
            <person name="Kapur A."/>
            <person name="Khurana P."/>
            <person name="Khurana P."/>
            <person name="Khurana J.P."/>
            <person name="Tyagi A.K."/>
            <person name="Gaikwad K."/>
            <person name="Singh A."/>
            <person name="Dalal V."/>
            <person name="Srivastava S."/>
            <person name="Dixit A."/>
            <person name="Pal A.K."/>
            <person name="Ghazi I.A."/>
            <person name="Yadav M."/>
            <person name="Pandit A."/>
            <person name="Bhargava A."/>
            <person name="Sureshbabu K."/>
            <person name="Batra K."/>
            <person name="Sharma T.R."/>
            <person name="Mohapatra T."/>
            <person name="Singh N.K."/>
            <person name="Messing J."/>
            <person name="Nelson A.B."/>
            <person name="Fuks G."/>
            <person name="Kavchok S."/>
            <person name="Keizer G."/>
            <person name="Linton E."/>
            <person name="Llaca V."/>
            <person name="Song R."/>
            <person name="Tanyolac B."/>
            <person name="Young S."/>
            <person name="Ho-Il K."/>
            <person name="Hahn J.H."/>
            <person name="Sangsakoo G."/>
            <person name="Vanavichit A."/>
            <person name="de Mattos Luiz.A.T."/>
            <person name="Zimmer P.D."/>
            <person name="Malone G."/>
            <person name="Dellagostin O."/>
            <person name="de Oliveira A.C."/>
            <person name="Bevan M."/>
            <person name="Bancroft I."/>
            <person name="Minx P."/>
            <person name="Cordum H."/>
            <person name="Wilson R."/>
            <person name="Cheng Z."/>
            <person name="Jin W."/>
            <person name="Jiang J."/>
            <person name="Leong S.A."/>
            <person name="Iwama H."/>
            <person name="Gojobori T."/>
            <person name="Itoh T."/>
            <person name="Niimura Y."/>
            <person name="Fujii Y."/>
            <person name="Habara T."/>
            <person name="Sakai H."/>
            <person name="Sato Y."/>
            <person name="Wilson G."/>
            <person name="Kumar K."/>
            <person name="McCouch S."/>
            <person name="Juretic N."/>
            <person name="Hoen D."/>
            <person name="Wright S."/>
            <person name="Bruskiewich R."/>
            <person name="Bureau T."/>
            <person name="Miyao A."/>
            <person name="Hirochika H."/>
            <person name="Nishikawa T."/>
            <person name="Kadowaki K."/>
            <person name="Sugiura M."/>
            <person name="Burr B."/>
            <person name="Sasaki T."/>
        </authorList>
    </citation>
    <scope>NUCLEOTIDE SEQUENCE [LARGE SCALE GENOMIC DNA]</scope>
    <source>
        <strain evidence="4">cv. Nipponbare</strain>
    </source>
</reference>
<gene>
    <name evidence="3" type="primary">OSJNBa0080E14.8</name>
</gene>
<keyword evidence="2" id="KW-0472">Membrane</keyword>
<feature type="transmembrane region" description="Helical" evidence="2">
    <location>
        <begin position="21"/>
        <end position="40"/>
    </location>
</feature>
<dbReference type="Proteomes" id="UP000000763">
    <property type="component" value="Chromosome 4"/>
</dbReference>
<keyword evidence="2" id="KW-1133">Transmembrane helix</keyword>
<evidence type="ECO:0000256" key="1">
    <source>
        <dbReference type="SAM" id="Coils"/>
    </source>
</evidence>
<feature type="coiled-coil region" evidence="1">
    <location>
        <begin position="345"/>
        <end position="372"/>
    </location>
</feature>
<protein>
    <submittedName>
        <fullName evidence="3">OSJNBa0080E14.8 protein</fullName>
    </submittedName>
</protein>
<evidence type="ECO:0000313" key="4">
    <source>
        <dbReference type="Proteomes" id="UP000000763"/>
    </source>
</evidence>
<dbReference type="HOGENOM" id="CLU_059306_0_0_1"/>
<organism evidence="3 4">
    <name type="scientific">Oryza sativa subsp. japonica</name>
    <name type="common">Rice</name>
    <dbReference type="NCBI Taxonomy" id="39947"/>
    <lineage>
        <taxon>Eukaryota</taxon>
        <taxon>Viridiplantae</taxon>
        <taxon>Streptophyta</taxon>
        <taxon>Embryophyta</taxon>
        <taxon>Tracheophyta</taxon>
        <taxon>Spermatophyta</taxon>
        <taxon>Magnoliopsida</taxon>
        <taxon>Liliopsida</taxon>
        <taxon>Poales</taxon>
        <taxon>Poaceae</taxon>
        <taxon>BOP clade</taxon>
        <taxon>Oryzoideae</taxon>
        <taxon>Oryzeae</taxon>
        <taxon>Oryzinae</taxon>
        <taxon>Oryza</taxon>
        <taxon>Oryza sativa</taxon>
    </lineage>
</organism>
<keyword evidence="2" id="KW-0812">Transmembrane</keyword>
<evidence type="ECO:0000313" key="3">
    <source>
        <dbReference type="EMBL" id="CAE02177.2"/>
    </source>
</evidence>
<accession>Q7XS28</accession>
<dbReference type="AlphaFoldDB" id="Q7XS28"/>
<dbReference type="EMBL" id="AL662980">
    <property type="protein sequence ID" value="CAE02177.2"/>
    <property type="molecule type" value="Genomic_DNA"/>
</dbReference>
<feature type="coiled-coil region" evidence="1">
    <location>
        <begin position="150"/>
        <end position="273"/>
    </location>
</feature>